<organism evidence="4 5">
    <name type="scientific">Bifidobacterium parmae</name>
    <dbReference type="NCBI Taxonomy" id="361854"/>
    <lineage>
        <taxon>Bacteria</taxon>
        <taxon>Bacillati</taxon>
        <taxon>Actinomycetota</taxon>
        <taxon>Actinomycetes</taxon>
        <taxon>Bifidobacteriales</taxon>
        <taxon>Bifidobacteriaceae</taxon>
        <taxon>Bifidobacterium</taxon>
    </lineage>
</organism>
<dbReference type="GO" id="GO:0008081">
    <property type="term" value="F:phosphoric diester hydrolase activity"/>
    <property type="evidence" value="ECO:0007669"/>
    <property type="project" value="InterPro"/>
</dbReference>
<dbReference type="PANTHER" id="PTHR46211:SF14">
    <property type="entry name" value="GLYCEROPHOSPHODIESTER PHOSPHODIESTERASE"/>
    <property type="match status" value="1"/>
</dbReference>
<evidence type="ECO:0000256" key="2">
    <source>
        <dbReference type="SAM" id="Phobius"/>
    </source>
</evidence>
<dbReference type="Gene3D" id="3.20.20.190">
    <property type="entry name" value="Phosphatidylinositol (PI) phosphodiesterase"/>
    <property type="match status" value="1"/>
</dbReference>
<gene>
    <name evidence="4" type="ORF">Uis4E_0535</name>
</gene>
<dbReference type="Proteomes" id="UP000235034">
    <property type="component" value="Unassembled WGS sequence"/>
</dbReference>
<dbReference type="InterPro" id="IPR017946">
    <property type="entry name" value="PLC-like_Pdiesterase_TIM-brl"/>
</dbReference>
<protein>
    <submittedName>
        <fullName evidence="4">Glycerophosphodiester phosphodiesterase</fullName>
    </submittedName>
</protein>
<feature type="transmembrane region" description="Helical" evidence="2">
    <location>
        <begin position="14"/>
        <end position="35"/>
    </location>
</feature>
<keyword evidence="2" id="KW-1133">Transmembrane helix</keyword>
<evidence type="ECO:0000313" key="5">
    <source>
        <dbReference type="Proteomes" id="UP000235034"/>
    </source>
</evidence>
<name>A0A2N5J571_9BIFI</name>
<dbReference type="PANTHER" id="PTHR46211">
    <property type="entry name" value="GLYCEROPHOSPHORYL DIESTER PHOSPHODIESTERASE"/>
    <property type="match status" value="1"/>
</dbReference>
<feature type="region of interest" description="Disordered" evidence="1">
    <location>
        <begin position="305"/>
        <end position="335"/>
    </location>
</feature>
<dbReference type="SUPFAM" id="SSF51695">
    <property type="entry name" value="PLC-like phosphodiesterases"/>
    <property type="match status" value="1"/>
</dbReference>
<evidence type="ECO:0000256" key="1">
    <source>
        <dbReference type="SAM" id="MobiDB-lite"/>
    </source>
</evidence>
<dbReference type="AlphaFoldDB" id="A0A2N5J571"/>
<dbReference type="EMBL" id="NMWT01000005">
    <property type="protein sequence ID" value="PLS29339.1"/>
    <property type="molecule type" value="Genomic_DNA"/>
</dbReference>
<reference evidence="4 5" key="1">
    <citation type="submission" date="2017-07" db="EMBL/GenBank/DDBJ databases">
        <title>Bifidobacterium novel species.</title>
        <authorList>
            <person name="Lugli G.A."/>
            <person name="Milani C."/>
            <person name="Duranti S."/>
            <person name="Mangifesta M."/>
        </authorList>
    </citation>
    <scope>NUCLEOTIDE SEQUENCE [LARGE SCALE GENOMIC DNA]</scope>
    <source>
        <strain evidence="4 5">77</strain>
    </source>
</reference>
<dbReference type="Pfam" id="PF03009">
    <property type="entry name" value="GDPD"/>
    <property type="match status" value="1"/>
</dbReference>
<dbReference type="RefSeq" id="WP_165784818.1">
    <property type="nucleotide sequence ID" value="NZ_NMWT01000005.1"/>
</dbReference>
<sequence length="335" mass="36660">MEQWDTESRGGRRWIAHLIILAITLALVVGGAAVANLRRRERDGLDAAGTPAVSDSRDMWTVRPLAIAHRGDDSAPENSLHAIANAGARGADYAEIDIRLDADGTPVVFHDRRTGRLSADGRDVPVASTPTRVLQRMPMRQNGETFHIPTLAQAILAARRTNDHLGLLLHLKTDDRHAPRVTEAVSRQIERHDFASRVMIMSTDDAAIRLVHRAHPRWLVGKCVSPAGHARITWPRGASFVVMRGDRFDPRVARRAERDHMPVYAGVSGDYREANRCLKLGASGVLGDSARRLDHVVDRHAVRVDGRDMGDGPRTGARGGARGSGDAVPWARPLA</sequence>
<dbReference type="InterPro" id="IPR030395">
    <property type="entry name" value="GP_PDE_dom"/>
</dbReference>
<dbReference type="PROSITE" id="PS51704">
    <property type="entry name" value="GP_PDE"/>
    <property type="match status" value="1"/>
</dbReference>
<keyword evidence="2" id="KW-0812">Transmembrane</keyword>
<comment type="caution">
    <text evidence="4">The sequence shown here is derived from an EMBL/GenBank/DDBJ whole genome shotgun (WGS) entry which is preliminary data.</text>
</comment>
<proteinExistence type="predicted"/>
<keyword evidence="5" id="KW-1185">Reference proteome</keyword>
<evidence type="ECO:0000259" key="3">
    <source>
        <dbReference type="PROSITE" id="PS51704"/>
    </source>
</evidence>
<evidence type="ECO:0000313" key="4">
    <source>
        <dbReference type="EMBL" id="PLS29339.1"/>
    </source>
</evidence>
<dbReference type="GO" id="GO:0006629">
    <property type="term" value="P:lipid metabolic process"/>
    <property type="evidence" value="ECO:0007669"/>
    <property type="project" value="InterPro"/>
</dbReference>
<accession>A0A2N5J571</accession>
<keyword evidence="2" id="KW-0472">Membrane</keyword>
<feature type="domain" description="GP-PDE" evidence="3">
    <location>
        <begin position="64"/>
        <end position="297"/>
    </location>
</feature>